<evidence type="ECO:0000313" key="2">
    <source>
        <dbReference type="Proteomes" id="UP000657918"/>
    </source>
</evidence>
<accession>A0A835JLI7</accession>
<sequence length="187" mass="20271">MYRTTVQNISRVIDTFLSSVDSSSDGFLFPSSEGLAGISSLTVVRVLIAKAEDNKRIGSSLNDQLYSRLEHGYEIYGESMDMKSNKKLEGESVAMTLMYSGKLLASRDVGLPSIKLKKRSIVPNEEQNILLSCSFSCISHCTVSMEAGIRLFGGNQSITVPVTSFSMAPLKISLSIDEHVASGCSTI</sequence>
<gene>
    <name evidence="1" type="ORF">SADUNF_Sadunf12G0100800</name>
</gene>
<dbReference type="EMBL" id="JADGMS010000012">
    <property type="protein sequence ID" value="KAF9671922.1"/>
    <property type="molecule type" value="Genomic_DNA"/>
</dbReference>
<organism evidence="1 2">
    <name type="scientific">Salix dunnii</name>
    <dbReference type="NCBI Taxonomy" id="1413687"/>
    <lineage>
        <taxon>Eukaryota</taxon>
        <taxon>Viridiplantae</taxon>
        <taxon>Streptophyta</taxon>
        <taxon>Embryophyta</taxon>
        <taxon>Tracheophyta</taxon>
        <taxon>Spermatophyta</taxon>
        <taxon>Magnoliopsida</taxon>
        <taxon>eudicotyledons</taxon>
        <taxon>Gunneridae</taxon>
        <taxon>Pentapetalae</taxon>
        <taxon>rosids</taxon>
        <taxon>fabids</taxon>
        <taxon>Malpighiales</taxon>
        <taxon>Salicaceae</taxon>
        <taxon>Saliceae</taxon>
        <taxon>Salix</taxon>
    </lineage>
</organism>
<reference evidence="1 2" key="1">
    <citation type="submission" date="2020-10" db="EMBL/GenBank/DDBJ databases">
        <title>Plant Genome Project.</title>
        <authorList>
            <person name="Zhang R.-G."/>
        </authorList>
    </citation>
    <scope>NUCLEOTIDE SEQUENCE [LARGE SCALE GENOMIC DNA]</scope>
    <source>
        <strain evidence="1">FAFU-HL-1</strain>
        <tissue evidence="1">Leaf</tissue>
    </source>
</reference>
<proteinExistence type="predicted"/>
<evidence type="ECO:0000313" key="1">
    <source>
        <dbReference type="EMBL" id="KAF9671922.1"/>
    </source>
</evidence>
<name>A0A835JLI7_9ROSI</name>
<keyword evidence="2" id="KW-1185">Reference proteome</keyword>
<protein>
    <submittedName>
        <fullName evidence="1">Uncharacterized protein</fullName>
    </submittedName>
</protein>
<dbReference type="AlphaFoldDB" id="A0A835JLI7"/>
<comment type="caution">
    <text evidence="1">The sequence shown here is derived from an EMBL/GenBank/DDBJ whole genome shotgun (WGS) entry which is preliminary data.</text>
</comment>
<dbReference type="Proteomes" id="UP000657918">
    <property type="component" value="Unassembled WGS sequence"/>
</dbReference>